<dbReference type="InterPro" id="IPR029063">
    <property type="entry name" value="SAM-dependent_MTases_sf"/>
</dbReference>
<evidence type="ECO:0000313" key="1">
    <source>
        <dbReference type="EMBL" id="MBN7815276.1"/>
    </source>
</evidence>
<evidence type="ECO:0008006" key="3">
    <source>
        <dbReference type="Google" id="ProtNLM"/>
    </source>
</evidence>
<proteinExistence type="predicted"/>
<dbReference type="Proteomes" id="UP000664480">
    <property type="component" value="Unassembled WGS sequence"/>
</dbReference>
<dbReference type="EMBL" id="JAFKCU010000002">
    <property type="protein sequence ID" value="MBN7815276.1"/>
    <property type="molecule type" value="Genomic_DNA"/>
</dbReference>
<evidence type="ECO:0000313" key="2">
    <source>
        <dbReference type="Proteomes" id="UP000664480"/>
    </source>
</evidence>
<dbReference type="Gene3D" id="3.40.50.150">
    <property type="entry name" value="Vaccinia Virus protein VP39"/>
    <property type="match status" value="1"/>
</dbReference>
<accession>A0ABS3CFI0</accession>
<keyword evidence="2" id="KW-1185">Reference proteome</keyword>
<dbReference type="SUPFAM" id="SSF53335">
    <property type="entry name" value="S-adenosyl-L-methionine-dependent methyltransferases"/>
    <property type="match status" value="1"/>
</dbReference>
<dbReference type="RefSeq" id="WP_206585960.1">
    <property type="nucleotide sequence ID" value="NZ_JAFKCU010000002.1"/>
</dbReference>
<reference evidence="1 2" key="1">
    <citation type="submission" date="2021-03" db="EMBL/GenBank/DDBJ databases">
        <title>novel species isolated from a fishpond in China.</title>
        <authorList>
            <person name="Lu H."/>
            <person name="Cai Z."/>
        </authorList>
    </citation>
    <scope>NUCLEOTIDE SEQUENCE [LARGE SCALE GENOMIC DNA]</scope>
    <source>
        <strain evidence="1 2">YJ13C</strain>
    </source>
</reference>
<organism evidence="1 2">
    <name type="scientific">Algoriphagus pacificus</name>
    <dbReference type="NCBI Taxonomy" id="2811234"/>
    <lineage>
        <taxon>Bacteria</taxon>
        <taxon>Pseudomonadati</taxon>
        <taxon>Bacteroidota</taxon>
        <taxon>Cytophagia</taxon>
        <taxon>Cytophagales</taxon>
        <taxon>Cyclobacteriaceae</taxon>
        <taxon>Algoriphagus</taxon>
    </lineage>
</organism>
<gene>
    <name evidence="1" type="ORF">J0A69_07550</name>
</gene>
<name>A0ABS3CFI0_9BACT</name>
<sequence>MNSFKQKLNAIGNSYLEDSPDYNQLKETTDNFKELLFSWYQKKFGENLDRENIENENGTAIGPLWAAMCLEDIARTKKFICGIAKAIEQNRNKKSPIKIIYAGTGPFATLLLPLFQKFEDLNIEYTLLELNPISFSVLTRLLKDLDFSNLKISLIEADATKFKLSLNQFPDVCISETMQNSLDKEHQVAIFQNFFEQSKPETIFIPEKIELFIAKRVYNNSSLSTRAQKIQKVFELSKQSFIKTGKEFPVVKTTISKNELDENEDLVLLTLIHVFQEEKILENESGLTIPKTIFRQPIKSEFVIYSQYEIGANPKLNLNFSIPN</sequence>
<comment type="caution">
    <text evidence="1">The sequence shown here is derived from an EMBL/GenBank/DDBJ whole genome shotgun (WGS) entry which is preliminary data.</text>
</comment>
<protein>
    <recommendedName>
        <fullName evidence="3">PRMT5 arginine-N-methyltransferase domain-containing protein</fullName>
    </recommendedName>
</protein>